<proteinExistence type="predicted"/>
<accession>A0A6M3LZV7</accession>
<evidence type="ECO:0008006" key="3">
    <source>
        <dbReference type="Google" id="ProtNLM"/>
    </source>
</evidence>
<dbReference type="Gene3D" id="3.90.320.10">
    <property type="match status" value="1"/>
</dbReference>
<reference evidence="1" key="1">
    <citation type="submission" date="2020-03" db="EMBL/GenBank/DDBJ databases">
        <title>The deep terrestrial virosphere.</title>
        <authorList>
            <person name="Holmfeldt K."/>
            <person name="Nilsson E."/>
            <person name="Simone D."/>
            <person name="Lopez-Fernandez M."/>
            <person name="Wu X."/>
            <person name="de Brujin I."/>
            <person name="Lundin D."/>
            <person name="Andersson A."/>
            <person name="Bertilsson S."/>
            <person name="Dopson M."/>
        </authorList>
    </citation>
    <scope>NUCLEOTIDE SEQUENCE</scope>
    <source>
        <strain evidence="1">MM171A01336</strain>
        <strain evidence="2">MM171B00768</strain>
    </source>
</reference>
<dbReference type="AlphaFoldDB" id="A0A6M3LZV7"/>
<gene>
    <name evidence="1" type="ORF">MM171A01336_0010</name>
    <name evidence="2" type="ORF">MM171B00768_0004</name>
</gene>
<evidence type="ECO:0000313" key="1">
    <source>
        <dbReference type="EMBL" id="QJA99062.1"/>
    </source>
</evidence>
<evidence type="ECO:0000313" key="2">
    <source>
        <dbReference type="EMBL" id="QJB03371.1"/>
    </source>
</evidence>
<name>A0A6M3LZV7_9ZZZZ</name>
<dbReference type="EMBL" id="MT143842">
    <property type="protein sequence ID" value="QJB03371.1"/>
    <property type="molecule type" value="Genomic_DNA"/>
</dbReference>
<dbReference type="EMBL" id="MT143626">
    <property type="protein sequence ID" value="QJA99062.1"/>
    <property type="molecule type" value="Genomic_DNA"/>
</dbReference>
<organism evidence="1">
    <name type="scientific">viral metagenome</name>
    <dbReference type="NCBI Taxonomy" id="1070528"/>
    <lineage>
        <taxon>unclassified sequences</taxon>
        <taxon>metagenomes</taxon>
        <taxon>organismal metagenomes</taxon>
    </lineage>
</organism>
<dbReference type="InterPro" id="IPR011604">
    <property type="entry name" value="PDDEXK-like_dom_sf"/>
</dbReference>
<sequence>MTIRVGFENLPMPLVRHLQDSITTWPVQPHFYHVTEIIYCLRRAWYKRTHPERVELSVRSLWNIYRGNTFDRKWTSLFPVHQKNYKVKRDGITITGTCDFVYDDGDGDIIYDLKMPSSTFFKKRGGAGQGYRRQVQTYLSLAHANGELLDVHRARVLMVAEDVVVEEVEEWPGMLDSWVWPRALALDAALRVGSPVGLPTAEEGWECGVDPEGAPYCPVDPYFRKTCEMAKRQRKLEVPLKEPLEEEPVPRGNVNEL</sequence>
<protein>
    <recommendedName>
        <fullName evidence="3">PD-(D/E)XK nuclease superfamily protein</fullName>
    </recommendedName>
</protein>